<evidence type="ECO:0000313" key="7">
    <source>
        <dbReference type="Proteomes" id="UP000008827"/>
    </source>
</evidence>
<evidence type="ECO:0000313" key="6">
    <source>
        <dbReference type="EnsemblPlants" id="KRH51278"/>
    </source>
</evidence>
<dbReference type="Pfam" id="PF24160">
    <property type="entry name" value="UVB_sens_C"/>
    <property type="match status" value="1"/>
</dbReference>
<dbReference type="InterPro" id="IPR057404">
    <property type="entry name" value="RUS6_N"/>
</dbReference>
<feature type="domain" description="Root UVB sensitive protein C-terminal" evidence="3">
    <location>
        <begin position="325"/>
        <end position="477"/>
    </location>
</feature>
<reference evidence="6" key="2">
    <citation type="submission" date="2018-02" db="UniProtKB">
        <authorList>
            <consortium name="EnsemblPlants"/>
        </authorList>
    </citation>
    <scope>IDENTIFICATION</scope>
    <source>
        <strain evidence="6">Williams 82</strain>
    </source>
</reference>
<dbReference type="Pfam" id="PF04884">
    <property type="entry name" value="UVB_sens_prot"/>
    <property type="match status" value="1"/>
</dbReference>
<dbReference type="HOGENOM" id="CLU_015325_6_0_1"/>
<dbReference type="PANTHER" id="PTHR12770">
    <property type="entry name" value="RUS1 FAMILY PROTEIN C16ORF58"/>
    <property type="match status" value="1"/>
</dbReference>
<evidence type="ECO:0000259" key="4">
    <source>
        <dbReference type="Pfam" id="PF24162"/>
    </source>
</evidence>
<dbReference type="PaxDb" id="3847-GLYMA07G40210.1"/>
<evidence type="ECO:0000259" key="3">
    <source>
        <dbReference type="Pfam" id="PF24160"/>
    </source>
</evidence>
<keyword evidence="7" id="KW-1185">Reference proteome</keyword>
<dbReference type="InterPro" id="IPR055412">
    <property type="entry name" value="UVB_sens_C"/>
</dbReference>
<evidence type="ECO:0000256" key="1">
    <source>
        <dbReference type="ARBA" id="ARBA00007558"/>
    </source>
</evidence>
<evidence type="ECO:0000313" key="5">
    <source>
        <dbReference type="EMBL" id="KRH51278.1"/>
    </source>
</evidence>
<gene>
    <name evidence="6" type="primary">LOC100806192</name>
    <name evidence="5" type="ORF">GLYMA_07G272200</name>
</gene>
<dbReference type="AlphaFoldDB" id="I1KNR1"/>
<reference evidence="5" key="3">
    <citation type="submission" date="2018-07" db="EMBL/GenBank/DDBJ databases">
        <title>WGS assembly of Glycine max.</title>
        <authorList>
            <person name="Schmutz J."/>
            <person name="Cannon S."/>
            <person name="Schlueter J."/>
            <person name="Ma J."/>
            <person name="Mitros T."/>
            <person name="Nelson W."/>
            <person name="Hyten D."/>
            <person name="Song Q."/>
            <person name="Thelen J."/>
            <person name="Cheng J."/>
            <person name="Xu D."/>
            <person name="Hellsten U."/>
            <person name="May G."/>
            <person name="Yu Y."/>
            <person name="Sakurai T."/>
            <person name="Umezawa T."/>
            <person name="Bhattacharyya M."/>
            <person name="Sandhu D."/>
            <person name="Valliyodan B."/>
            <person name="Lindquist E."/>
            <person name="Peto M."/>
            <person name="Grant D."/>
            <person name="Shu S."/>
            <person name="Goodstein D."/>
            <person name="Barry K."/>
            <person name="Futrell-Griggs M."/>
            <person name="Abernathy B."/>
            <person name="Du J."/>
            <person name="Tian Z."/>
            <person name="Zhu L."/>
            <person name="Gill N."/>
            <person name="Joshi T."/>
            <person name="Libault M."/>
            <person name="Sethuraman A."/>
            <person name="Zhang X."/>
            <person name="Shinozaki K."/>
            <person name="Nguyen H."/>
            <person name="Wing R."/>
            <person name="Cregan P."/>
            <person name="Specht J."/>
            <person name="Grimwood J."/>
            <person name="Rokhsar D."/>
            <person name="Stacey G."/>
            <person name="Shoemaker R."/>
            <person name="Jackson S."/>
        </authorList>
    </citation>
    <scope>NUCLEOTIDE SEQUENCE</scope>
    <source>
        <tissue evidence="5">Callus</tissue>
    </source>
</reference>
<dbReference type="RefSeq" id="XP_003529693.1">
    <property type="nucleotide sequence ID" value="XM_003529645.5"/>
</dbReference>
<dbReference type="InterPro" id="IPR006968">
    <property type="entry name" value="RUS_fam"/>
</dbReference>
<accession>I1KNR1</accession>
<proteinExistence type="inferred from homology"/>
<dbReference type="GeneID" id="100806192"/>
<protein>
    <recommendedName>
        <fullName evidence="8">Protein root UVB sensitive 6</fullName>
    </recommendedName>
</protein>
<name>I1KNR1_SOYBN</name>
<dbReference type="Gramene" id="KRH51278">
    <property type="protein sequence ID" value="KRH51278"/>
    <property type="gene ID" value="GLYMA_07G272200"/>
</dbReference>
<organism evidence="6">
    <name type="scientific">Glycine max</name>
    <name type="common">Soybean</name>
    <name type="synonym">Glycine hispida</name>
    <dbReference type="NCBI Taxonomy" id="3847"/>
    <lineage>
        <taxon>Eukaryota</taxon>
        <taxon>Viridiplantae</taxon>
        <taxon>Streptophyta</taxon>
        <taxon>Embryophyta</taxon>
        <taxon>Tracheophyta</taxon>
        <taxon>Spermatophyta</taxon>
        <taxon>Magnoliopsida</taxon>
        <taxon>eudicotyledons</taxon>
        <taxon>Gunneridae</taxon>
        <taxon>Pentapetalae</taxon>
        <taxon>rosids</taxon>
        <taxon>fabids</taxon>
        <taxon>Fabales</taxon>
        <taxon>Fabaceae</taxon>
        <taxon>Papilionoideae</taxon>
        <taxon>50 kb inversion clade</taxon>
        <taxon>NPAAA clade</taxon>
        <taxon>indigoferoid/millettioid clade</taxon>
        <taxon>Phaseoleae</taxon>
        <taxon>Glycine</taxon>
        <taxon>Glycine subgen. Soja</taxon>
    </lineage>
</organism>
<dbReference type="EnsemblPlants" id="KRH51278">
    <property type="protein sequence ID" value="KRH51278"/>
    <property type="gene ID" value="GLYMA_07G272200"/>
</dbReference>
<dbReference type="KEGG" id="gmx:100806192"/>
<dbReference type="PANTHER" id="PTHR12770:SF20">
    <property type="entry name" value="PROTEIN ROOT UVB SENSITIVE 6"/>
    <property type="match status" value="1"/>
</dbReference>
<evidence type="ECO:0008006" key="8">
    <source>
        <dbReference type="Google" id="ProtNLM"/>
    </source>
</evidence>
<evidence type="ECO:0000259" key="2">
    <source>
        <dbReference type="Pfam" id="PF04884"/>
    </source>
</evidence>
<comment type="similarity">
    <text evidence="1">Belongs to the RUS1 family.</text>
</comment>
<dbReference type="InterPro" id="IPR054549">
    <property type="entry name" value="UVB_sens_RUS_dom"/>
</dbReference>
<dbReference type="EMBL" id="CM000840">
    <property type="protein sequence ID" value="KRH51278.1"/>
    <property type="molecule type" value="Genomic_DNA"/>
</dbReference>
<dbReference type="ExpressionAtlas" id="I1KNR1">
    <property type="expression patterns" value="baseline and differential"/>
</dbReference>
<dbReference type="OrthoDB" id="364779at2759"/>
<dbReference type="OMA" id="WRLIADC"/>
<dbReference type="Proteomes" id="UP000008827">
    <property type="component" value="Chromosome 7"/>
</dbReference>
<dbReference type="eggNOG" id="KOG4249">
    <property type="taxonomic scope" value="Eukaryota"/>
</dbReference>
<feature type="domain" description="Protein root UVB sensitive 6 N-terminal" evidence="4">
    <location>
        <begin position="17"/>
        <end position="85"/>
    </location>
</feature>
<dbReference type="Pfam" id="PF24162">
    <property type="entry name" value="RUS6_N"/>
    <property type="match status" value="1"/>
</dbReference>
<feature type="domain" description="Protein root UVB sensitive/RUS" evidence="2">
    <location>
        <begin position="92"/>
        <end position="322"/>
    </location>
</feature>
<sequence>MAPNPMKQSANSTTTTIANKEILVRETMRISANLASPPQPPPPSPIVGIICCEEMDGRRWKYLAESDGFGGFKKNSFLPVSLNSNHPRDPLHEVLSFVTSYVVPEGFPDSVTPSYVPYMTWRALKHFFGGAMGVFTTQTLLSSVGVCRNRAAPGAVAINWILKDGAGRVGKMLFARQGKKFDYDLKQLRFTGDLLMELGAGVELATAAVPHLFLPLACAANVLKNVAAVTSTSTRTPIYKAFAKGENIGDVTAKGECVGNIADLLGTGLSILIAKRNPSLVTTFSLLSCGYILSSYREVKSVVLHTLNCGRFSVAVEHFLMTGQVPTLQEGNMNENIFSFPWKDRPVVLGSRIKEAFQDPSAYVAIEPLFDRERYIVTYNPSKHKVYAVLKDQAKSDDILKAAFHAHVLFFSLMKSLNENKASSLKQREDLSNMTHTVADIEARIAGTCKTVADSYGCFKNKAKEQGWTMSESHLNPGRARFYPVDNR</sequence>
<reference evidence="5 6" key="1">
    <citation type="journal article" date="2010" name="Nature">
        <title>Genome sequence of the palaeopolyploid soybean.</title>
        <authorList>
            <person name="Schmutz J."/>
            <person name="Cannon S.B."/>
            <person name="Schlueter J."/>
            <person name="Ma J."/>
            <person name="Mitros T."/>
            <person name="Nelson W."/>
            <person name="Hyten D.L."/>
            <person name="Song Q."/>
            <person name="Thelen J.J."/>
            <person name="Cheng J."/>
            <person name="Xu D."/>
            <person name="Hellsten U."/>
            <person name="May G.D."/>
            <person name="Yu Y."/>
            <person name="Sakurai T."/>
            <person name="Umezawa T."/>
            <person name="Bhattacharyya M.K."/>
            <person name="Sandhu D."/>
            <person name="Valliyodan B."/>
            <person name="Lindquist E."/>
            <person name="Peto M."/>
            <person name="Grant D."/>
            <person name="Shu S."/>
            <person name="Goodstein D."/>
            <person name="Barry K."/>
            <person name="Futrell-Griggs M."/>
            <person name="Abernathy B."/>
            <person name="Du J."/>
            <person name="Tian Z."/>
            <person name="Zhu L."/>
            <person name="Gill N."/>
            <person name="Joshi T."/>
            <person name="Libault M."/>
            <person name="Sethuraman A."/>
            <person name="Zhang X.-C."/>
            <person name="Shinozaki K."/>
            <person name="Nguyen H.T."/>
            <person name="Wing R.A."/>
            <person name="Cregan P."/>
            <person name="Specht J."/>
            <person name="Grimwood J."/>
            <person name="Rokhsar D."/>
            <person name="Stacey G."/>
            <person name="Shoemaker R.C."/>
            <person name="Jackson S.A."/>
        </authorList>
    </citation>
    <scope>NUCLEOTIDE SEQUENCE [LARGE SCALE GENOMIC DNA]</scope>
    <source>
        <strain evidence="6">cv. Williams 82</strain>
        <tissue evidence="5">Callus</tissue>
    </source>
</reference>